<evidence type="ECO:0000313" key="2">
    <source>
        <dbReference type="EMBL" id="QJA78017.1"/>
    </source>
</evidence>
<sequence>MALTLVEGELYSTTDMLSRTVIDRLVKEDPILTRLGFETLLGNSDTYDTVTTRSTGVAFRAVGDTWTESTPTLSQNTVTLKVLGGDADIDNFLLETRSNKLDLKGTVLNDRTLAVKEYFLDSFYYGTTFDATSFSGLHQLMTSTTYNTVHEGSSSTESLLNISNLRAAIDLVTGFQPQIIVMSKKMRRYLATYFDSVGDKMPGVIDSFGKMVPAFDGIPIDVSDHISDAETVSSSAFAARTGGGATSIFILTFAPDAVCGVQGSSGLKVVPLGDLETKDAQRFRIKWYCGLKFKNLRSSAKIDGVDVDGTVAA</sequence>
<gene>
    <name evidence="2" type="ORF">MM415A01168_0010</name>
    <name evidence="1" type="ORF">MM415B01321_0008</name>
</gene>
<evidence type="ECO:0000313" key="1">
    <source>
        <dbReference type="EMBL" id="QJA59240.1"/>
    </source>
</evidence>
<dbReference type="EMBL" id="MT142315">
    <property type="protein sequence ID" value="QJA78017.1"/>
    <property type="molecule type" value="Genomic_DNA"/>
</dbReference>
<protein>
    <submittedName>
        <fullName evidence="1">Putative capsid protein</fullName>
    </submittedName>
</protein>
<reference evidence="1" key="1">
    <citation type="submission" date="2020-03" db="EMBL/GenBank/DDBJ databases">
        <title>The deep terrestrial virosphere.</title>
        <authorList>
            <person name="Holmfeldt K."/>
            <person name="Nilsson E."/>
            <person name="Simone D."/>
            <person name="Lopez-Fernandez M."/>
            <person name="Wu X."/>
            <person name="de Brujin I."/>
            <person name="Lundin D."/>
            <person name="Andersson A."/>
            <person name="Bertilsson S."/>
            <person name="Dopson M."/>
        </authorList>
    </citation>
    <scope>NUCLEOTIDE SEQUENCE</scope>
    <source>
        <strain evidence="2">MM415A01168</strain>
        <strain evidence="1">MM415B01321</strain>
    </source>
</reference>
<proteinExistence type="predicted"/>
<dbReference type="EMBL" id="MT141361">
    <property type="protein sequence ID" value="QJA59240.1"/>
    <property type="molecule type" value="Genomic_DNA"/>
</dbReference>
<dbReference type="NCBIfam" id="NF045672">
    <property type="entry name" value="MCP_gp7_epsi_15"/>
    <property type="match status" value="1"/>
</dbReference>
<dbReference type="InterPro" id="IPR048813">
    <property type="entry name" value="GP7-like"/>
</dbReference>
<accession>A0A6M3INJ0</accession>
<organism evidence="1">
    <name type="scientific">viral metagenome</name>
    <dbReference type="NCBI Taxonomy" id="1070528"/>
    <lineage>
        <taxon>unclassified sequences</taxon>
        <taxon>metagenomes</taxon>
        <taxon>organismal metagenomes</taxon>
    </lineage>
</organism>
<dbReference type="AlphaFoldDB" id="A0A6M3INJ0"/>
<name>A0A6M3INJ0_9ZZZZ</name>
<dbReference type="SUPFAM" id="SSF56563">
    <property type="entry name" value="Major capsid protein gp5"/>
    <property type="match status" value="1"/>
</dbReference>